<protein>
    <submittedName>
        <fullName evidence="1">Uncharacterized protein</fullName>
    </submittedName>
</protein>
<proteinExistence type="predicted"/>
<dbReference type="AlphaFoldDB" id="A0A7C8YKR4"/>
<dbReference type="EMBL" id="GISG01030858">
    <property type="protein sequence ID" value="MBA4620557.1"/>
    <property type="molecule type" value="Transcribed_RNA"/>
</dbReference>
<name>A0A7C8YKR4_OPUST</name>
<evidence type="ECO:0000313" key="1">
    <source>
        <dbReference type="EMBL" id="MBA4620557.1"/>
    </source>
</evidence>
<reference evidence="1" key="2">
    <citation type="submission" date="2020-07" db="EMBL/GenBank/DDBJ databases">
        <authorList>
            <person name="Vera ALvarez R."/>
            <person name="Arias-Moreno D.M."/>
            <person name="Jimenez-Jacinto V."/>
            <person name="Jimenez-Bremont J.F."/>
            <person name="Swaminathan K."/>
            <person name="Moose S.P."/>
            <person name="Guerrero-Gonzalez M.L."/>
            <person name="Marino-Ramirez L."/>
            <person name="Landsman D."/>
            <person name="Rodriguez-Kessler M."/>
            <person name="Delgado-Sanchez P."/>
        </authorList>
    </citation>
    <scope>NUCLEOTIDE SEQUENCE</scope>
    <source>
        <tissue evidence="1">Cladode</tissue>
    </source>
</reference>
<reference evidence="1" key="1">
    <citation type="journal article" date="2013" name="J. Plant Res.">
        <title>Effect of fungi and light on seed germination of three Opuntia species from semiarid lands of central Mexico.</title>
        <authorList>
            <person name="Delgado-Sanchez P."/>
            <person name="Jimenez-Bremont J.F."/>
            <person name="Guerrero-Gonzalez Mde L."/>
            <person name="Flores J."/>
        </authorList>
    </citation>
    <scope>NUCLEOTIDE SEQUENCE</scope>
    <source>
        <tissue evidence="1">Cladode</tissue>
    </source>
</reference>
<organism evidence="1">
    <name type="scientific">Opuntia streptacantha</name>
    <name type="common">Prickly pear cactus</name>
    <name type="synonym">Opuntia cardona</name>
    <dbReference type="NCBI Taxonomy" id="393608"/>
    <lineage>
        <taxon>Eukaryota</taxon>
        <taxon>Viridiplantae</taxon>
        <taxon>Streptophyta</taxon>
        <taxon>Embryophyta</taxon>
        <taxon>Tracheophyta</taxon>
        <taxon>Spermatophyta</taxon>
        <taxon>Magnoliopsida</taxon>
        <taxon>eudicotyledons</taxon>
        <taxon>Gunneridae</taxon>
        <taxon>Pentapetalae</taxon>
        <taxon>Caryophyllales</taxon>
        <taxon>Cactineae</taxon>
        <taxon>Cactaceae</taxon>
        <taxon>Opuntioideae</taxon>
        <taxon>Opuntia</taxon>
    </lineage>
</organism>
<sequence>MMTTLTMQTRMMRMRTRMMKMWMWMRMRMRMMMMMGIRRKLRTGRRRVEGDSLLRVWGVISPQSASNNSRLSSELKIWRLDRVLFIIAGVIWQSYGYILEF</sequence>
<accession>A0A7C8YKR4</accession>